<proteinExistence type="predicted"/>
<reference evidence="1 2" key="1">
    <citation type="submission" date="2019-09" db="EMBL/GenBank/DDBJ databases">
        <title>Genome Sequences of Streptomyces kaniharaensis ATCC 21070.</title>
        <authorList>
            <person name="Zhu W."/>
            <person name="De Crecy-Lagard V."/>
            <person name="Richards N.G."/>
        </authorList>
    </citation>
    <scope>NUCLEOTIDE SEQUENCE [LARGE SCALE GENOMIC DNA]</scope>
    <source>
        <strain evidence="1 2">SF-557</strain>
    </source>
</reference>
<keyword evidence="2" id="KW-1185">Reference proteome</keyword>
<protein>
    <submittedName>
        <fullName evidence="1">Uncharacterized protein</fullName>
    </submittedName>
</protein>
<dbReference type="OrthoDB" id="583504at2"/>
<sequence>MGLSISVGLLYDQARNDLEGLEHHRRAFARLSRALADAGIQWQEPGMTEPPSAHTFSGGFPYSYLIHLRRVFALVACGDPVTPAMAVDDKQYARDRRRILDEMSMLSSHLLCHSDSSGYYVPVDFGDPLFLDAEAGVAGGGMVGSSHRLLAELVGIAPSIGIRLDDGGVLSDEEAGRLATFPSDDPFEPERTTWYQLYRACLASIADGHAIVFH</sequence>
<evidence type="ECO:0000313" key="1">
    <source>
        <dbReference type="EMBL" id="MQS16958.1"/>
    </source>
</evidence>
<organism evidence="1 2">
    <name type="scientific">Streptomyces kaniharaensis</name>
    <dbReference type="NCBI Taxonomy" id="212423"/>
    <lineage>
        <taxon>Bacteria</taxon>
        <taxon>Bacillati</taxon>
        <taxon>Actinomycetota</taxon>
        <taxon>Actinomycetes</taxon>
        <taxon>Kitasatosporales</taxon>
        <taxon>Streptomycetaceae</taxon>
        <taxon>Streptomyces</taxon>
    </lineage>
</organism>
<dbReference type="RefSeq" id="WP_153468737.1">
    <property type="nucleotide sequence ID" value="NZ_WBOF01000003.1"/>
</dbReference>
<gene>
    <name evidence="1" type="ORF">F7Q99_33415</name>
</gene>
<accession>A0A6N7L358</accession>
<dbReference type="AlphaFoldDB" id="A0A6N7L358"/>
<dbReference type="EMBL" id="WBOF01000003">
    <property type="protein sequence ID" value="MQS16958.1"/>
    <property type="molecule type" value="Genomic_DNA"/>
</dbReference>
<evidence type="ECO:0000313" key="2">
    <source>
        <dbReference type="Proteomes" id="UP000450000"/>
    </source>
</evidence>
<comment type="caution">
    <text evidence="1">The sequence shown here is derived from an EMBL/GenBank/DDBJ whole genome shotgun (WGS) entry which is preliminary data.</text>
</comment>
<name>A0A6N7L358_9ACTN</name>
<dbReference type="Proteomes" id="UP000450000">
    <property type="component" value="Unassembled WGS sequence"/>
</dbReference>